<dbReference type="CDD" id="cd06580">
    <property type="entry name" value="TM_PBP1_transp_TpRbsC_like"/>
    <property type="match status" value="1"/>
</dbReference>
<evidence type="ECO:0000256" key="3">
    <source>
        <dbReference type="ARBA" id="ARBA00022692"/>
    </source>
</evidence>
<keyword evidence="2" id="KW-1003">Cell membrane</keyword>
<evidence type="ECO:0000313" key="8">
    <source>
        <dbReference type="Proteomes" id="UP000030661"/>
    </source>
</evidence>
<organism evidence="7">
    <name type="scientific">Vecturithrix granuli</name>
    <dbReference type="NCBI Taxonomy" id="1499967"/>
    <lineage>
        <taxon>Bacteria</taxon>
        <taxon>Candidatus Moduliflexota</taxon>
        <taxon>Candidatus Vecturitrichia</taxon>
        <taxon>Candidatus Vecturitrichales</taxon>
        <taxon>Candidatus Vecturitrichaceae</taxon>
        <taxon>Candidatus Vecturithrix</taxon>
    </lineage>
</organism>
<feature type="transmembrane region" description="Helical" evidence="6">
    <location>
        <begin position="196"/>
        <end position="214"/>
    </location>
</feature>
<protein>
    <submittedName>
        <fullName evidence="7">YufP protein</fullName>
    </submittedName>
</protein>
<feature type="transmembrane region" description="Helical" evidence="6">
    <location>
        <begin position="16"/>
        <end position="36"/>
    </location>
</feature>
<dbReference type="GO" id="GO:0005886">
    <property type="term" value="C:plasma membrane"/>
    <property type="evidence" value="ECO:0007669"/>
    <property type="project" value="UniProtKB-SubCell"/>
</dbReference>
<dbReference type="GO" id="GO:0022857">
    <property type="term" value="F:transmembrane transporter activity"/>
    <property type="evidence" value="ECO:0007669"/>
    <property type="project" value="InterPro"/>
</dbReference>
<evidence type="ECO:0000256" key="2">
    <source>
        <dbReference type="ARBA" id="ARBA00022475"/>
    </source>
</evidence>
<dbReference type="eggNOG" id="COG4603">
    <property type="taxonomic scope" value="Bacteria"/>
</dbReference>
<dbReference type="HOGENOM" id="CLU_040769_0_2_0"/>
<feature type="transmembrane region" description="Helical" evidence="6">
    <location>
        <begin position="146"/>
        <end position="165"/>
    </location>
</feature>
<sequence>MTSLLDRIVESKYQKLYFSGFAIILAFFVGAIVIVLNKQNPLLAYAALLRGAFGKPYTLANTLQRAVPLALTGLSVAVAFKAGVWNIGSEGQLYLGAFAAAWAGFTFDGLPWFLLIPVILLLGMFGGGLGGFIPGLLKARYQMNEVITTIMLNSVFILFTSYLVNYPFKTAEGQMGATDKIAETARLIRLVRLSKFHTGVFFTLVIIIFMYYVMQKSRVGYEWKMIGENTLFANYIGIQPARQILVVMILSGALAGIAGALEVLGVHYRFIESISPGYGYDGILIAMIAMYHPLGVVLVALIFGALKVGALPMEQFSNVPSELIDVLQSIIILFVAAETGLIAWLRTKGGKHAVR</sequence>
<evidence type="ECO:0000256" key="5">
    <source>
        <dbReference type="ARBA" id="ARBA00023136"/>
    </source>
</evidence>
<keyword evidence="3 6" id="KW-0812">Transmembrane</keyword>
<dbReference type="Proteomes" id="UP000030661">
    <property type="component" value="Unassembled WGS sequence"/>
</dbReference>
<dbReference type="EMBL" id="DF820470">
    <property type="protein sequence ID" value="GAK59791.1"/>
    <property type="molecule type" value="Genomic_DNA"/>
</dbReference>
<keyword evidence="5 6" id="KW-0472">Membrane</keyword>
<feature type="transmembrane region" description="Helical" evidence="6">
    <location>
        <begin position="326"/>
        <end position="345"/>
    </location>
</feature>
<name>A0A081C5D6_VECG1</name>
<feature type="transmembrane region" description="Helical" evidence="6">
    <location>
        <begin position="244"/>
        <end position="271"/>
    </location>
</feature>
<evidence type="ECO:0000313" key="7">
    <source>
        <dbReference type="EMBL" id="GAK59791.1"/>
    </source>
</evidence>
<dbReference type="STRING" id="1499967.U27_06776"/>
<evidence type="ECO:0000256" key="4">
    <source>
        <dbReference type="ARBA" id="ARBA00022989"/>
    </source>
</evidence>
<feature type="transmembrane region" description="Helical" evidence="6">
    <location>
        <begin position="283"/>
        <end position="306"/>
    </location>
</feature>
<keyword evidence="4 6" id="KW-1133">Transmembrane helix</keyword>
<accession>A0A081C5D6</accession>
<feature type="transmembrane region" description="Helical" evidence="6">
    <location>
        <begin position="66"/>
        <end position="85"/>
    </location>
</feature>
<proteinExistence type="predicted"/>
<reference evidence="7" key="1">
    <citation type="journal article" date="2015" name="PeerJ">
        <title>First genomic representation of candidate bacterial phylum KSB3 points to enhanced environmental sensing as a trigger of wastewater bulking.</title>
        <authorList>
            <person name="Sekiguchi Y."/>
            <person name="Ohashi A."/>
            <person name="Parks D.H."/>
            <person name="Yamauchi T."/>
            <person name="Tyson G.W."/>
            <person name="Hugenholtz P."/>
        </authorList>
    </citation>
    <scope>NUCLEOTIDE SEQUENCE [LARGE SCALE GENOMIC DNA]</scope>
</reference>
<gene>
    <name evidence="7" type="ORF">U27_06776</name>
</gene>
<dbReference type="AlphaFoldDB" id="A0A081C5D6"/>
<keyword evidence="8" id="KW-1185">Reference proteome</keyword>
<dbReference type="PANTHER" id="PTHR47089">
    <property type="entry name" value="ABC TRANSPORTER, PERMEASE PROTEIN"/>
    <property type="match status" value="1"/>
</dbReference>
<dbReference type="Pfam" id="PF02653">
    <property type="entry name" value="BPD_transp_2"/>
    <property type="match status" value="1"/>
</dbReference>
<evidence type="ECO:0000256" key="1">
    <source>
        <dbReference type="ARBA" id="ARBA00004651"/>
    </source>
</evidence>
<feature type="transmembrane region" description="Helical" evidence="6">
    <location>
        <begin position="114"/>
        <end position="134"/>
    </location>
</feature>
<comment type="subcellular location">
    <subcellularLocation>
        <location evidence="1">Cell membrane</location>
        <topology evidence="1">Multi-pass membrane protein</topology>
    </subcellularLocation>
</comment>
<dbReference type="PANTHER" id="PTHR47089:SF1">
    <property type="entry name" value="GUANOSINE ABC TRANSPORTER PERMEASE PROTEIN NUPP"/>
    <property type="match status" value="1"/>
</dbReference>
<dbReference type="InterPro" id="IPR001851">
    <property type="entry name" value="ABC_transp_permease"/>
</dbReference>
<evidence type="ECO:0000256" key="6">
    <source>
        <dbReference type="SAM" id="Phobius"/>
    </source>
</evidence>